<organism evidence="2 3">
    <name type="scientific">Daucus carota subsp. sativus</name>
    <name type="common">Carrot</name>
    <dbReference type="NCBI Taxonomy" id="79200"/>
    <lineage>
        <taxon>Eukaryota</taxon>
        <taxon>Viridiplantae</taxon>
        <taxon>Streptophyta</taxon>
        <taxon>Embryophyta</taxon>
        <taxon>Tracheophyta</taxon>
        <taxon>Spermatophyta</taxon>
        <taxon>Magnoliopsida</taxon>
        <taxon>eudicotyledons</taxon>
        <taxon>Gunneridae</taxon>
        <taxon>Pentapetalae</taxon>
        <taxon>asterids</taxon>
        <taxon>campanulids</taxon>
        <taxon>Apiales</taxon>
        <taxon>Apiaceae</taxon>
        <taxon>Apioideae</taxon>
        <taxon>Scandiceae</taxon>
        <taxon>Daucinae</taxon>
        <taxon>Daucus</taxon>
        <taxon>Daucus sect. Daucus</taxon>
    </lineage>
</organism>
<feature type="compositionally biased region" description="Polar residues" evidence="1">
    <location>
        <begin position="398"/>
        <end position="413"/>
    </location>
</feature>
<feature type="compositionally biased region" description="Basic and acidic residues" evidence="1">
    <location>
        <begin position="454"/>
        <end position="474"/>
    </location>
</feature>
<keyword evidence="3" id="KW-1185">Reference proteome</keyword>
<dbReference type="InterPro" id="IPR051591">
    <property type="entry name" value="UPF0224_FAM112_RNA_Proc"/>
</dbReference>
<dbReference type="AlphaFoldDB" id="A0AAF0WBQ7"/>
<proteinExistence type="predicted"/>
<reference evidence="2" key="2">
    <citation type="submission" date="2022-03" db="EMBL/GenBank/DDBJ databases">
        <title>Draft title - Genomic analysis of global carrot germplasm unveils the trajectory of domestication and the origin of high carotenoid orange carrot.</title>
        <authorList>
            <person name="Iorizzo M."/>
            <person name="Ellison S."/>
            <person name="Senalik D."/>
            <person name="Macko-Podgorni A."/>
            <person name="Grzebelus D."/>
            <person name="Bostan H."/>
            <person name="Rolling W."/>
            <person name="Curaba J."/>
            <person name="Simon P."/>
        </authorList>
    </citation>
    <scope>NUCLEOTIDE SEQUENCE</scope>
    <source>
        <tissue evidence="2">Leaf</tissue>
    </source>
</reference>
<evidence type="ECO:0008006" key="4">
    <source>
        <dbReference type="Google" id="ProtNLM"/>
    </source>
</evidence>
<sequence>MNPPENPNNEKNLKTTLSSLKTLIYLSHSITTLLSPPTTTISPQPPSSPSPSSSFFYQNCPSVVSLPPPTPHPLSLPPFLHHKPPHALSHTSHNRFLPSDYMFLLKETNGWNDYPLHYSCIIRRLLLCLASTRTKLLVDVVSRWVLVNAPSYGLAIDVFVKDHVVLLLRSCLRPILTEAVALGDGDVNQFYFSCPVLCQVLGWYGTQVGILFGEMNGKLFALGLFKHLVLNVTMNLLMFSDKTIESGKDDFVCDGEVSVSQVEDAVAAFRERSLLEQKMKAARTLRQLNRSQRAAEHEYISKRAEEERHKRPDYKPIIEHDMFSWQRGHNKDKSITKSREELLAEERDYKRRRMSYRGKKIKRTTTQVMRDIIEEYTEEIKAAGGFGHLQHVAEESGKTASDSLPVSHTSADNVSEKGSAATYNRTHSHSYKEIKSTMIVDQYPKDFNQFRRNQKADTNRYDRSHNSKSPEKLRNKGYTGTVEQSSVRGQHDGKEGHKKSSRRSSESNYSSSREHSRHRKERFKGNEDKSRPERSVGRSHRSDSVAHKKFKDRYDPSESWITDEDNL</sequence>
<gene>
    <name evidence="2" type="ORF">DCAR_0206227</name>
</gene>
<feature type="region of interest" description="Disordered" evidence="1">
    <location>
        <begin position="395"/>
        <end position="426"/>
    </location>
</feature>
<protein>
    <recommendedName>
        <fullName evidence="4">CHHC U11-48K-type domain-containing protein</fullName>
    </recommendedName>
</protein>
<name>A0AAF0WBQ7_DAUCS</name>
<dbReference type="PANTHER" id="PTHR21402:SF10">
    <property type="entry name" value="U11_U12 SMALL NUCLEAR RIBONUCLEOPROTEIN 48 KDA PROTEIN"/>
    <property type="match status" value="1"/>
</dbReference>
<reference evidence="2" key="1">
    <citation type="journal article" date="2016" name="Nat. Genet.">
        <title>A high-quality carrot genome assembly provides new insights into carotenoid accumulation and asterid genome evolution.</title>
        <authorList>
            <person name="Iorizzo M."/>
            <person name="Ellison S."/>
            <person name="Senalik D."/>
            <person name="Zeng P."/>
            <person name="Satapoomin P."/>
            <person name="Huang J."/>
            <person name="Bowman M."/>
            <person name="Iovene M."/>
            <person name="Sanseverino W."/>
            <person name="Cavagnaro P."/>
            <person name="Yildiz M."/>
            <person name="Macko-Podgorni A."/>
            <person name="Moranska E."/>
            <person name="Grzebelus E."/>
            <person name="Grzebelus D."/>
            <person name="Ashrafi H."/>
            <person name="Zheng Z."/>
            <person name="Cheng S."/>
            <person name="Spooner D."/>
            <person name="Van Deynze A."/>
            <person name="Simon P."/>
        </authorList>
    </citation>
    <scope>NUCLEOTIDE SEQUENCE</scope>
    <source>
        <tissue evidence="2">Leaf</tissue>
    </source>
</reference>
<evidence type="ECO:0000256" key="1">
    <source>
        <dbReference type="SAM" id="MobiDB-lite"/>
    </source>
</evidence>
<evidence type="ECO:0000313" key="2">
    <source>
        <dbReference type="EMBL" id="WOG87007.1"/>
    </source>
</evidence>
<dbReference type="PANTHER" id="PTHR21402">
    <property type="entry name" value="GAMETOCYTE SPECIFIC FACTOR 1-RELATED"/>
    <property type="match status" value="1"/>
</dbReference>
<feature type="region of interest" description="Disordered" evidence="1">
    <location>
        <begin position="453"/>
        <end position="567"/>
    </location>
</feature>
<dbReference type="EMBL" id="CP093344">
    <property type="protein sequence ID" value="WOG87007.1"/>
    <property type="molecule type" value="Genomic_DNA"/>
</dbReference>
<evidence type="ECO:0000313" key="3">
    <source>
        <dbReference type="Proteomes" id="UP000077755"/>
    </source>
</evidence>
<feature type="compositionally biased region" description="Basic and acidic residues" evidence="1">
    <location>
        <begin position="523"/>
        <end position="556"/>
    </location>
</feature>
<accession>A0AAF0WBQ7</accession>
<dbReference type="Proteomes" id="UP000077755">
    <property type="component" value="Chromosome 2"/>
</dbReference>